<feature type="transmembrane region" description="Helical" evidence="12">
    <location>
        <begin position="203"/>
        <end position="220"/>
    </location>
</feature>
<feature type="domain" description="Cytochrome b5 heme-binding" evidence="13">
    <location>
        <begin position="24"/>
        <end position="94"/>
    </location>
</feature>
<feature type="transmembrane region" description="Helical" evidence="12">
    <location>
        <begin position="348"/>
        <end position="371"/>
    </location>
</feature>
<gene>
    <name evidence="14" type="ORF">EB796_005430</name>
</gene>
<evidence type="ECO:0000313" key="15">
    <source>
        <dbReference type="Proteomes" id="UP000593567"/>
    </source>
</evidence>
<dbReference type="InterPro" id="IPR001199">
    <property type="entry name" value="Cyt_B5-like_heme/steroid-bd"/>
</dbReference>
<dbReference type="SUPFAM" id="SSF55856">
    <property type="entry name" value="Cytochrome b5-like heme/steroid binding domain"/>
    <property type="match status" value="1"/>
</dbReference>
<dbReference type="AlphaFoldDB" id="A0A7J7KFL9"/>
<evidence type="ECO:0000256" key="12">
    <source>
        <dbReference type="SAM" id="Phobius"/>
    </source>
</evidence>
<dbReference type="EMBL" id="VXIV02000758">
    <property type="protein sequence ID" value="KAF6036256.1"/>
    <property type="molecule type" value="Genomic_DNA"/>
</dbReference>
<accession>A0A7J7KFL9</accession>
<dbReference type="InterPro" id="IPR012171">
    <property type="entry name" value="Fatty_acid_desaturase"/>
</dbReference>
<evidence type="ECO:0000256" key="7">
    <source>
        <dbReference type="ARBA" id="ARBA00022989"/>
    </source>
</evidence>
<keyword evidence="7 12" id="KW-1133">Transmembrane helix</keyword>
<keyword evidence="11 12" id="KW-0472">Membrane</keyword>
<organism evidence="14 15">
    <name type="scientific">Bugula neritina</name>
    <name type="common">Brown bryozoan</name>
    <name type="synonym">Sertularia neritina</name>
    <dbReference type="NCBI Taxonomy" id="10212"/>
    <lineage>
        <taxon>Eukaryota</taxon>
        <taxon>Metazoa</taxon>
        <taxon>Spiralia</taxon>
        <taxon>Lophotrochozoa</taxon>
        <taxon>Bryozoa</taxon>
        <taxon>Gymnolaemata</taxon>
        <taxon>Cheilostomatida</taxon>
        <taxon>Flustrina</taxon>
        <taxon>Buguloidea</taxon>
        <taxon>Bugulidae</taxon>
        <taxon>Bugula</taxon>
    </lineage>
</organism>
<reference evidence="14" key="1">
    <citation type="submission" date="2020-06" db="EMBL/GenBank/DDBJ databases">
        <title>Draft genome of Bugula neritina, a colonial animal packing powerful symbionts and potential medicines.</title>
        <authorList>
            <person name="Rayko M."/>
        </authorList>
    </citation>
    <scope>NUCLEOTIDE SEQUENCE [LARGE SCALE GENOMIC DNA]</scope>
    <source>
        <strain evidence="14">Kwan_BN1</strain>
    </source>
</reference>
<dbReference type="GO" id="GO:0046872">
    <property type="term" value="F:metal ion binding"/>
    <property type="evidence" value="ECO:0007669"/>
    <property type="project" value="UniProtKB-KW"/>
</dbReference>
<dbReference type="PIRSF" id="PIRSF015921">
    <property type="entry name" value="FA_sphinglp_des"/>
    <property type="match status" value="1"/>
</dbReference>
<evidence type="ECO:0000259" key="13">
    <source>
        <dbReference type="PROSITE" id="PS50255"/>
    </source>
</evidence>
<evidence type="ECO:0000256" key="10">
    <source>
        <dbReference type="ARBA" id="ARBA00023098"/>
    </source>
</evidence>
<keyword evidence="6" id="KW-0479">Metal-binding</keyword>
<comment type="similarity">
    <text evidence="3">Belongs to the fatty acid desaturase type 1 family.</text>
</comment>
<evidence type="ECO:0000256" key="1">
    <source>
        <dbReference type="ARBA" id="ARBA00004141"/>
    </source>
</evidence>
<dbReference type="OrthoDB" id="260519at2759"/>
<dbReference type="PROSITE" id="PS50255">
    <property type="entry name" value="CYTOCHROME_B5_2"/>
    <property type="match status" value="1"/>
</dbReference>
<dbReference type="SMART" id="SM01117">
    <property type="entry name" value="Cyt-b5"/>
    <property type="match status" value="1"/>
</dbReference>
<evidence type="ECO:0000256" key="9">
    <source>
        <dbReference type="ARBA" id="ARBA00023004"/>
    </source>
</evidence>
<dbReference type="GO" id="GO:0016020">
    <property type="term" value="C:membrane"/>
    <property type="evidence" value="ECO:0007669"/>
    <property type="project" value="UniProtKB-SubCell"/>
</dbReference>
<keyword evidence="5 12" id="KW-0812">Transmembrane</keyword>
<dbReference type="InterPro" id="IPR005804">
    <property type="entry name" value="FA_desaturase_dom"/>
</dbReference>
<feature type="transmembrane region" description="Helical" evidence="12">
    <location>
        <begin position="137"/>
        <end position="153"/>
    </location>
</feature>
<protein>
    <recommendedName>
        <fullName evidence="13">Cytochrome b5 heme-binding domain-containing protein</fullName>
    </recommendedName>
</protein>
<comment type="caution">
    <text evidence="14">The sequence shown here is derived from an EMBL/GenBank/DDBJ whole genome shotgun (WGS) entry which is preliminary data.</text>
</comment>
<dbReference type="CDD" id="cd03506">
    <property type="entry name" value="Delta6-FADS-like"/>
    <property type="match status" value="1"/>
</dbReference>
<evidence type="ECO:0000256" key="11">
    <source>
        <dbReference type="ARBA" id="ARBA00023136"/>
    </source>
</evidence>
<evidence type="ECO:0000256" key="3">
    <source>
        <dbReference type="ARBA" id="ARBA00009295"/>
    </source>
</evidence>
<dbReference type="InterPro" id="IPR036400">
    <property type="entry name" value="Cyt_B5-like_heme/steroid_sf"/>
</dbReference>
<dbReference type="GO" id="GO:0006629">
    <property type="term" value="P:lipid metabolic process"/>
    <property type="evidence" value="ECO:0007669"/>
    <property type="project" value="UniProtKB-KW"/>
</dbReference>
<proteinExistence type="inferred from homology"/>
<dbReference type="Proteomes" id="UP000593567">
    <property type="component" value="Unassembled WGS sequence"/>
</dbReference>
<sequence length="490" mass="56842">MNNQTHFILKLSTFGIHCSLEVTDELKQHSSLPSIWIAVNNSVYDVTRWVKYHPGGEAAITNVGGRDATDLINQFHKPEVWRKKIESWYIGDLEGCSGSSSSNGPSAAITTEFRQLGQWLEENGWYIPDTMYFVRKTLYALLMFSAALYLFFDSLSVDEGKPPKYTLYLSSFLIGLFWQQSNFIGHDIGHSSVFNKGSWKHRLFGNFVGNAFTGLSISWWKHSHETHHVTTNVVSHDPDIQHLPVFAISNKMFKYVSGKGAGIFSSYWDAFMPFNQISRFLVCYQHVLYFPIMTVARVNLHAQSLIFALTHAKCKGVLKMLELSNLLVFYSWWGYLVYLCPTWSSRLLFWYIANATVGIIHVQICLSHFIMETFDEVQYQKDGESYFEYQLRTTLDVDCSRYMDWFHGGLQYQVIHHLYPRLPRHRLRSLRHKVQEIVNKYRHVQYKHFSFLYANILTLKHMRDIAKEAAKGKLVPFKDTLIFEGLNAIG</sequence>
<keyword evidence="9" id="KW-0408">Iron</keyword>
<evidence type="ECO:0000256" key="5">
    <source>
        <dbReference type="ARBA" id="ARBA00022692"/>
    </source>
</evidence>
<evidence type="ECO:0000313" key="14">
    <source>
        <dbReference type="EMBL" id="KAF6036256.1"/>
    </source>
</evidence>
<keyword evidence="8" id="KW-0560">Oxidoreductase</keyword>
<keyword evidence="10" id="KW-0443">Lipid metabolism</keyword>
<evidence type="ECO:0000256" key="4">
    <source>
        <dbReference type="ARBA" id="ARBA00022617"/>
    </source>
</evidence>
<comment type="subcellular location">
    <subcellularLocation>
        <location evidence="1">Membrane</location>
        <topology evidence="1">Multi-pass membrane protein</topology>
    </subcellularLocation>
</comment>
<dbReference type="GO" id="GO:0016717">
    <property type="term" value="F:oxidoreductase activity, acting on paired donors, with oxidation of a pair of donors resulting in the reduction of molecular oxygen to two molecules of water"/>
    <property type="evidence" value="ECO:0007669"/>
    <property type="project" value="TreeGrafter"/>
</dbReference>
<evidence type="ECO:0000256" key="6">
    <source>
        <dbReference type="ARBA" id="ARBA00022723"/>
    </source>
</evidence>
<keyword evidence="4" id="KW-0349">Heme</keyword>
<evidence type="ECO:0000256" key="2">
    <source>
        <dbReference type="ARBA" id="ARBA00005189"/>
    </source>
</evidence>
<keyword evidence="15" id="KW-1185">Reference proteome</keyword>
<dbReference type="Gene3D" id="3.10.120.10">
    <property type="entry name" value="Cytochrome b5-like heme/steroid binding domain"/>
    <property type="match status" value="1"/>
</dbReference>
<dbReference type="PANTHER" id="PTHR19353:SF30">
    <property type="entry name" value="DELTA 8-(E)-SPHINGOLIPID DESATURASE"/>
    <property type="match status" value="1"/>
</dbReference>
<feature type="transmembrane region" description="Helical" evidence="12">
    <location>
        <begin position="317"/>
        <end position="336"/>
    </location>
</feature>
<comment type="pathway">
    <text evidence="2">Lipid metabolism.</text>
</comment>
<name>A0A7J7KFL9_BUGNE</name>
<dbReference type="PANTHER" id="PTHR19353">
    <property type="entry name" value="FATTY ACID DESATURASE 2"/>
    <property type="match status" value="1"/>
</dbReference>
<dbReference type="Pfam" id="PF00173">
    <property type="entry name" value="Cyt-b5"/>
    <property type="match status" value="1"/>
</dbReference>
<dbReference type="Pfam" id="PF00487">
    <property type="entry name" value="FA_desaturase"/>
    <property type="match status" value="1"/>
</dbReference>
<dbReference type="PRINTS" id="PR00363">
    <property type="entry name" value="CYTOCHROMEB5"/>
</dbReference>
<evidence type="ECO:0000256" key="8">
    <source>
        <dbReference type="ARBA" id="ARBA00023002"/>
    </source>
</evidence>